<evidence type="ECO:0000313" key="2">
    <source>
        <dbReference type="Proteomes" id="UP001142489"/>
    </source>
</evidence>
<keyword evidence="2" id="KW-1185">Reference proteome</keyword>
<evidence type="ECO:0008006" key="3">
    <source>
        <dbReference type="Google" id="ProtNLM"/>
    </source>
</evidence>
<sequence length="239" mass="27470">MGTHTAPQYANIFMADLEQHSLNHCTQKPLLYLRYINDVFLIWTHGEESFKKFHQDFSSFHPNINFTLEQSTQLKYPPCMIKEQINKARRIPRDNLLQDRSKRPNDRIPLVVTYSPQARPLTCILIDLQPIPDKNTSLSKALDLCISQVSETPVLPGQEKKPTPSSACCCSNEKVKIWRVMAAYVFWELLQEKAEIEKRTGGKMKKPYASHKHSETLQINLLARASEKCAAEEFEVPSL</sequence>
<protein>
    <recommendedName>
        <fullName evidence="3">Reverse transcriptase domain-containing protein</fullName>
    </recommendedName>
</protein>
<evidence type="ECO:0000313" key="1">
    <source>
        <dbReference type="EMBL" id="KAJ7332043.1"/>
    </source>
</evidence>
<dbReference type="Proteomes" id="UP001142489">
    <property type="component" value="Unassembled WGS sequence"/>
</dbReference>
<organism evidence="1 2">
    <name type="scientific">Phrynocephalus forsythii</name>
    <dbReference type="NCBI Taxonomy" id="171643"/>
    <lineage>
        <taxon>Eukaryota</taxon>
        <taxon>Metazoa</taxon>
        <taxon>Chordata</taxon>
        <taxon>Craniata</taxon>
        <taxon>Vertebrata</taxon>
        <taxon>Euteleostomi</taxon>
        <taxon>Lepidosauria</taxon>
        <taxon>Squamata</taxon>
        <taxon>Bifurcata</taxon>
        <taxon>Unidentata</taxon>
        <taxon>Episquamata</taxon>
        <taxon>Toxicofera</taxon>
        <taxon>Iguania</taxon>
        <taxon>Acrodonta</taxon>
        <taxon>Agamidae</taxon>
        <taxon>Agaminae</taxon>
        <taxon>Phrynocephalus</taxon>
    </lineage>
</organism>
<dbReference type="PANTHER" id="PTHR21301">
    <property type="entry name" value="REVERSE TRANSCRIPTASE"/>
    <property type="match status" value="1"/>
</dbReference>
<comment type="caution">
    <text evidence="1">The sequence shown here is derived from an EMBL/GenBank/DDBJ whole genome shotgun (WGS) entry which is preliminary data.</text>
</comment>
<accession>A0A9Q0XWA6</accession>
<dbReference type="EMBL" id="JAPFRF010000005">
    <property type="protein sequence ID" value="KAJ7332043.1"/>
    <property type="molecule type" value="Genomic_DNA"/>
</dbReference>
<proteinExistence type="predicted"/>
<name>A0A9Q0XWA6_9SAUR</name>
<dbReference type="AlphaFoldDB" id="A0A9Q0XWA6"/>
<dbReference type="PANTHER" id="PTHR21301:SF10">
    <property type="entry name" value="REVERSE TRANSCRIPTASE DOMAIN-CONTAINING PROTEIN"/>
    <property type="match status" value="1"/>
</dbReference>
<gene>
    <name evidence="1" type="ORF">JRQ81_014223</name>
</gene>
<reference evidence="1" key="1">
    <citation type="journal article" date="2023" name="DNA Res.">
        <title>Chromosome-level genome assembly of Phrynocephalus forsythii using third-generation DNA sequencing and Hi-C analysis.</title>
        <authorList>
            <person name="Qi Y."/>
            <person name="Zhao W."/>
            <person name="Zhao Y."/>
            <person name="Niu C."/>
            <person name="Cao S."/>
            <person name="Zhang Y."/>
        </authorList>
    </citation>
    <scope>NUCLEOTIDE SEQUENCE</scope>
    <source>
        <tissue evidence="1">Muscle</tissue>
    </source>
</reference>
<dbReference type="OrthoDB" id="9906912at2759"/>